<dbReference type="SMART" id="SM00422">
    <property type="entry name" value="HTH_MERR"/>
    <property type="match status" value="1"/>
</dbReference>
<comment type="caution">
    <text evidence="3">The sequence shown here is derived from an EMBL/GenBank/DDBJ whole genome shotgun (WGS) entry which is preliminary data.</text>
</comment>
<dbReference type="SMART" id="SM00871">
    <property type="entry name" value="AraC_E_bind"/>
    <property type="match status" value="1"/>
</dbReference>
<dbReference type="CDD" id="cd01107">
    <property type="entry name" value="HTH_BmrR"/>
    <property type="match status" value="1"/>
</dbReference>
<keyword evidence="1" id="KW-0238">DNA-binding</keyword>
<name>A0ABT6ZDT3_9MICO</name>
<dbReference type="Pfam" id="PF13411">
    <property type="entry name" value="MerR_1"/>
    <property type="match status" value="1"/>
</dbReference>
<dbReference type="PANTHER" id="PTHR30204:SF97">
    <property type="entry name" value="MERR FAMILY REGULATORY PROTEIN"/>
    <property type="match status" value="1"/>
</dbReference>
<evidence type="ECO:0000313" key="3">
    <source>
        <dbReference type="EMBL" id="MDJ1114303.1"/>
    </source>
</evidence>
<dbReference type="Gene3D" id="3.20.80.10">
    <property type="entry name" value="Regulatory factor, effector binding domain"/>
    <property type="match status" value="1"/>
</dbReference>
<feature type="domain" description="HTH merR-type" evidence="2">
    <location>
        <begin position="1"/>
        <end position="71"/>
    </location>
</feature>
<dbReference type="EMBL" id="JASJND010000005">
    <property type="protein sequence ID" value="MDJ1114303.1"/>
    <property type="molecule type" value="Genomic_DNA"/>
</dbReference>
<dbReference type="InterPro" id="IPR011256">
    <property type="entry name" value="Reg_factor_effector_dom_sf"/>
</dbReference>
<dbReference type="InterPro" id="IPR047057">
    <property type="entry name" value="MerR_fam"/>
</dbReference>
<organism evidence="3 4">
    <name type="scientific">Microbacterium dauci</name>
    <dbReference type="NCBI Taxonomy" id="3048008"/>
    <lineage>
        <taxon>Bacteria</taxon>
        <taxon>Bacillati</taxon>
        <taxon>Actinomycetota</taxon>
        <taxon>Actinomycetes</taxon>
        <taxon>Micrococcales</taxon>
        <taxon>Microbacteriaceae</taxon>
        <taxon>Microbacterium</taxon>
    </lineage>
</organism>
<keyword evidence="4" id="KW-1185">Reference proteome</keyword>
<dbReference type="SUPFAM" id="SSF55136">
    <property type="entry name" value="Probable bacterial effector-binding domain"/>
    <property type="match status" value="1"/>
</dbReference>
<dbReference type="InterPro" id="IPR010499">
    <property type="entry name" value="AraC_E-bd"/>
</dbReference>
<protein>
    <submittedName>
        <fullName evidence="3">MerR family transcriptional regulator</fullName>
    </submittedName>
</protein>
<dbReference type="PANTHER" id="PTHR30204">
    <property type="entry name" value="REDOX-CYCLING DRUG-SENSING TRANSCRIPTIONAL ACTIVATOR SOXR"/>
    <property type="match status" value="1"/>
</dbReference>
<evidence type="ECO:0000259" key="2">
    <source>
        <dbReference type="PROSITE" id="PS50937"/>
    </source>
</evidence>
<dbReference type="SUPFAM" id="SSF46955">
    <property type="entry name" value="Putative DNA-binding domain"/>
    <property type="match status" value="1"/>
</dbReference>
<gene>
    <name evidence="3" type="ORF">QNI14_07545</name>
</gene>
<proteinExistence type="predicted"/>
<dbReference type="InterPro" id="IPR000551">
    <property type="entry name" value="MerR-type_HTH_dom"/>
</dbReference>
<dbReference type="InterPro" id="IPR009061">
    <property type="entry name" value="DNA-bd_dom_put_sf"/>
</dbReference>
<accession>A0ABT6ZDT3</accession>
<sequence>MLSIGEFARLAGVSVRMLRHYDQLGLLRPQRVDPFSGYRSYTAAQLDRANRLVALKDLGFTLEQVGAMLDDATPGASVADLLRTRRGELAAQIDADRQRLREIETRLRSIEKEHPMSAFIETALPELRVVQLAVKVSEMAQIEEEISGMFDRVNALIRESGAAYVGPGVAVYTTVDDGVIAAAAEQIGDAPVPDGLEAAIVAAHPRALTVRLEADDLAGIQAAWQGLVGEIERRGLRFDGPAREIYEQTPFDGPGTRWIVDLQQPVA</sequence>
<dbReference type="PROSITE" id="PS00552">
    <property type="entry name" value="HTH_MERR_1"/>
    <property type="match status" value="1"/>
</dbReference>
<dbReference type="Proteomes" id="UP001321481">
    <property type="component" value="Unassembled WGS sequence"/>
</dbReference>
<reference evidence="3 4" key="1">
    <citation type="submission" date="2023-05" db="EMBL/GenBank/DDBJ databases">
        <title>Microbacterium dauci sp.nov., Isolated from Carrot Rhizosphere Soil.</title>
        <authorList>
            <person name="Xiao Z."/>
            <person name="Zheng J."/>
        </authorList>
    </citation>
    <scope>NUCLEOTIDE SEQUENCE [LARGE SCALE GENOMIC DNA]</scope>
    <source>
        <strain evidence="3 4">LX3-4</strain>
    </source>
</reference>
<evidence type="ECO:0000313" key="4">
    <source>
        <dbReference type="Proteomes" id="UP001321481"/>
    </source>
</evidence>
<evidence type="ECO:0000256" key="1">
    <source>
        <dbReference type="ARBA" id="ARBA00023125"/>
    </source>
</evidence>
<dbReference type="PROSITE" id="PS50937">
    <property type="entry name" value="HTH_MERR_2"/>
    <property type="match status" value="1"/>
</dbReference>
<dbReference type="Gene3D" id="1.10.1660.10">
    <property type="match status" value="1"/>
</dbReference>